<comment type="caution">
    <text evidence="7">The sequence shown here is derived from an EMBL/GenBank/DDBJ whole genome shotgun (WGS) entry which is preliminary data.</text>
</comment>
<gene>
    <name evidence="7" type="ORF">AYI70_g12232</name>
</gene>
<dbReference type="CDD" id="cd02932">
    <property type="entry name" value="OYE_YqiM_FMN"/>
    <property type="match status" value="1"/>
</dbReference>
<keyword evidence="2" id="KW-0285">Flavoprotein</keyword>
<keyword evidence="4" id="KW-0521">NADP</keyword>
<reference evidence="7 8" key="1">
    <citation type="submission" date="2017-01" db="EMBL/GenBank/DDBJ databases">
        <authorList>
            <person name="Mah S.A."/>
            <person name="Swanson W.J."/>
            <person name="Moy G.W."/>
            <person name="Vacquier V.D."/>
        </authorList>
    </citation>
    <scope>NUCLEOTIDE SEQUENCE [LARGE SCALE GENOMIC DNA]</scope>
    <source>
        <strain evidence="7 8">GSMNP</strain>
    </source>
</reference>
<dbReference type="InterPro" id="IPR013785">
    <property type="entry name" value="Aldolase_TIM"/>
</dbReference>
<evidence type="ECO:0000256" key="3">
    <source>
        <dbReference type="ARBA" id="ARBA00022643"/>
    </source>
</evidence>
<dbReference type="InterPro" id="IPR001155">
    <property type="entry name" value="OxRdtase_FMN_N"/>
</dbReference>
<evidence type="ECO:0000256" key="4">
    <source>
        <dbReference type="ARBA" id="ARBA00022857"/>
    </source>
</evidence>
<dbReference type="SUPFAM" id="SSF51395">
    <property type="entry name" value="FMN-linked oxidoreductases"/>
    <property type="match status" value="1"/>
</dbReference>
<name>A0A1R1WYC6_9FUNG</name>
<dbReference type="STRING" id="133412.A0A1R1WYC6"/>
<keyword evidence="3" id="KW-0288">FMN</keyword>
<dbReference type="Pfam" id="PF00724">
    <property type="entry name" value="Oxidored_FMN"/>
    <property type="match status" value="1"/>
</dbReference>
<dbReference type="EMBL" id="LSSN01006060">
    <property type="protein sequence ID" value="OMJ07375.1"/>
    <property type="molecule type" value="Genomic_DNA"/>
</dbReference>
<dbReference type="InterPro" id="IPR044152">
    <property type="entry name" value="YqjM-like"/>
</dbReference>
<dbReference type="GO" id="GO:0010181">
    <property type="term" value="F:FMN binding"/>
    <property type="evidence" value="ECO:0007669"/>
    <property type="project" value="InterPro"/>
</dbReference>
<dbReference type="GO" id="GO:0003959">
    <property type="term" value="F:NADPH dehydrogenase activity"/>
    <property type="evidence" value="ECO:0007669"/>
    <property type="project" value="InterPro"/>
</dbReference>
<dbReference type="PANTHER" id="PTHR43303:SF4">
    <property type="entry name" value="NADPH DEHYDROGENASE C23G7.10C-RELATED"/>
    <property type="match status" value="1"/>
</dbReference>
<feature type="domain" description="NADH:flavin oxidoreductase/NADH oxidase N-terminal" evidence="6">
    <location>
        <begin position="53"/>
        <end position="388"/>
    </location>
</feature>
<dbReference type="Gene3D" id="3.20.20.70">
    <property type="entry name" value="Aldolase class I"/>
    <property type="match status" value="1"/>
</dbReference>
<evidence type="ECO:0000313" key="8">
    <source>
        <dbReference type="Proteomes" id="UP000187283"/>
    </source>
</evidence>
<evidence type="ECO:0000256" key="2">
    <source>
        <dbReference type="ARBA" id="ARBA00022630"/>
    </source>
</evidence>
<comment type="cofactor">
    <cofactor evidence="1">
        <name>FMN</name>
        <dbReference type="ChEBI" id="CHEBI:58210"/>
    </cofactor>
</comment>
<dbReference type="Proteomes" id="UP000187283">
    <property type="component" value="Unassembled WGS sequence"/>
</dbReference>
<keyword evidence="5" id="KW-0560">Oxidoreductase</keyword>
<evidence type="ECO:0000313" key="7">
    <source>
        <dbReference type="EMBL" id="OMJ07375.1"/>
    </source>
</evidence>
<organism evidence="7 8">
    <name type="scientific">Smittium culicis</name>
    <dbReference type="NCBI Taxonomy" id="133412"/>
    <lineage>
        <taxon>Eukaryota</taxon>
        <taxon>Fungi</taxon>
        <taxon>Fungi incertae sedis</taxon>
        <taxon>Zoopagomycota</taxon>
        <taxon>Kickxellomycotina</taxon>
        <taxon>Harpellomycetes</taxon>
        <taxon>Harpellales</taxon>
        <taxon>Legeriomycetaceae</taxon>
        <taxon>Smittium</taxon>
    </lineage>
</organism>
<sequence>MKVVTDLKTEFKENPLDFLQYQSSNPGSATGLVVEGKKISLEEDSKKALPLTFTPFVQRGITFSNRIIVSPMCMYSSQDGFLTNWHIAHYGGLSMQSPGGIVVEASAVEPHGRISINCAGIWKDEHIESHKKVVDIAKSNNVKIGIQIVHSGRKGSSLPLWESRRGIAGNSIGGWVDEVYGPSDIAFDETSADPKELSVEQIERIIQSFVNAAVRVDKAGYDFIEIHAAHGYLLSSFLSPNANKRTDIYGGSFENRTRILLEISEKVRKIFPESKPVWVRISCHEWIENGWTNEDSVRLSKLLKDIGIDLIDCSSGGISNEQVISAGPMFQVPFAEQIRKEANIATGAVGMITKPSEIEDILQSGKSDVVFLARQFLLEPSIVKRAAVELGVDIAYPNQYLYAKSLIH</sequence>
<proteinExistence type="predicted"/>
<dbReference type="OrthoDB" id="72788at2759"/>
<protein>
    <submittedName>
        <fullName evidence="7">Putative NADPH dehydrogenase</fullName>
    </submittedName>
</protein>
<accession>A0A1R1WYC6</accession>
<evidence type="ECO:0000259" key="6">
    <source>
        <dbReference type="Pfam" id="PF00724"/>
    </source>
</evidence>
<evidence type="ECO:0000256" key="1">
    <source>
        <dbReference type="ARBA" id="ARBA00001917"/>
    </source>
</evidence>
<dbReference type="PANTHER" id="PTHR43303">
    <property type="entry name" value="NADPH DEHYDROGENASE C23G7.10C-RELATED"/>
    <property type="match status" value="1"/>
</dbReference>
<dbReference type="AlphaFoldDB" id="A0A1R1WYC6"/>
<dbReference type="GO" id="GO:0050661">
    <property type="term" value="F:NADP binding"/>
    <property type="evidence" value="ECO:0007669"/>
    <property type="project" value="InterPro"/>
</dbReference>
<keyword evidence="8" id="KW-1185">Reference proteome</keyword>
<evidence type="ECO:0000256" key="5">
    <source>
        <dbReference type="ARBA" id="ARBA00023002"/>
    </source>
</evidence>